<evidence type="ECO:0000256" key="6">
    <source>
        <dbReference type="SAM" id="SignalP"/>
    </source>
</evidence>
<dbReference type="PRINTS" id="PR01715">
    <property type="entry name" value="FERRIBNDNGPP"/>
</dbReference>
<reference evidence="9" key="1">
    <citation type="journal article" date="2019" name="Int. J. Syst. Evol. Microbiol.">
        <title>The Global Catalogue of Microorganisms (GCM) 10K type strain sequencing project: providing services to taxonomists for standard genome sequencing and annotation.</title>
        <authorList>
            <consortium name="The Broad Institute Genomics Platform"/>
            <consortium name="The Broad Institute Genome Sequencing Center for Infectious Disease"/>
            <person name="Wu L."/>
            <person name="Ma J."/>
        </authorList>
    </citation>
    <scope>NUCLEOTIDE SEQUENCE [LARGE SCALE GENOMIC DNA]</scope>
    <source>
        <strain evidence="9">CCUG 54939</strain>
    </source>
</reference>
<evidence type="ECO:0000256" key="2">
    <source>
        <dbReference type="ARBA" id="ARBA00008814"/>
    </source>
</evidence>
<comment type="caution">
    <text evidence="8">The sequence shown here is derived from an EMBL/GenBank/DDBJ whole genome shotgun (WGS) entry which is preliminary data.</text>
</comment>
<evidence type="ECO:0000256" key="1">
    <source>
        <dbReference type="ARBA" id="ARBA00004196"/>
    </source>
</evidence>
<dbReference type="EMBL" id="JBHSAF010000001">
    <property type="protein sequence ID" value="MFC3912071.1"/>
    <property type="molecule type" value="Genomic_DNA"/>
</dbReference>
<keyword evidence="5 6" id="KW-0732">Signal</keyword>
<dbReference type="PANTHER" id="PTHR30532:SF1">
    <property type="entry name" value="IRON(3+)-HYDROXAMATE-BINDING PROTEIN FHUD"/>
    <property type="match status" value="1"/>
</dbReference>
<proteinExistence type="inferred from homology"/>
<comment type="subcellular location">
    <subcellularLocation>
        <location evidence="1">Cell envelope</location>
    </subcellularLocation>
</comment>
<dbReference type="PANTHER" id="PTHR30532">
    <property type="entry name" value="IRON III DICITRATE-BINDING PERIPLASMIC PROTEIN"/>
    <property type="match status" value="1"/>
</dbReference>
<evidence type="ECO:0000259" key="7">
    <source>
        <dbReference type="PROSITE" id="PS50983"/>
    </source>
</evidence>
<keyword evidence="4" id="KW-0410">Iron transport</keyword>
<dbReference type="PROSITE" id="PS50983">
    <property type="entry name" value="FE_B12_PBP"/>
    <property type="match status" value="1"/>
</dbReference>
<gene>
    <name evidence="8" type="ORF">ACFOSS_01135</name>
</gene>
<dbReference type="Proteomes" id="UP001595692">
    <property type="component" value="Unassembled WGS sequence"/>
</dbReference>
<dbReference type="Gene3D" id="3.40.50.1980">
    <property type="entry name" value="Nitrogenase molybdenum iron protein domain"/>
    <property type="match status" value="2"/>
</dbReference>
<dbReference type="RefSeq" id="WP_377150050.1">
    <property type="nucleotide sequence ID" value="NZ_JBHSAF010000001.1"/>
</dbReference>
<evidence type="ECO:0000256" key="3">
    <source>
        <dbReference type="ARBA" id="ARBA00022448"/>
    </source>
</evidence>
<dbReference type="CDD" id="cd01146">
    <property type="entry name" value="FhuD"/>
    <property type="match status" value="1"/>
</dbReference>
<feature type="signal peptide" evidence="6">
    <location>
        <begin position="1"/>
        <end position="26"/>
    </location>
</feature>
<sequence length="301" mass="33135">MTQAFAALRLCLFGLALALSLPLAQAAPQRIITVDWTVAETLLLLGVTPLGVAQKAAYDDWVAAPALPAEVVDVGLRMQPNRELLAALQPDLIILSSFYNSIRPTLQQIAPVASVALYQPGEDLWQRLFSATREVAALVGREREGEQLLQLLQQQLSAIDQCVSSRRPLLVVQFIDARHVRVYGVNSLFHAVLQQLHLPNAWRRPTNYWGFSTATLEELAAYPEARLLVVEPLPLGVAEQLQHSGLWPLIPAVRAQRVATIPAVWSYGGLAAASRFASELAQVLPMQVSAECRRARYVQVQ</sequence>
<keyword evidence="3" id="KW-0813">Transport</keyword>
<evidence type="ECO:0000313" key="8">
    <source>
        <dbReference type="EMBL" id="MFC3912071.1"/>
    </source>
</evidence>
<accession>A0ABV8CIV4</accession>
<feature type="domain" description="Fe/B12 periplasmic-binding" evidence="7">
    <location>
        <begin position="30"/>
        <end position="288"/>
    </location>
</feature>
<keyword evidence="9" id="KW-1185">Reference proteome</keyword>
<feature type="chain" id="PRO_5047263870" evidence="6">
    <location>
        <begin position="27"/>
        <end position="301"/>
    </location>
</feature>
<dbReference type="InterPro" id="IPR002491">
    <property type="entry name" value="ABC_transptr_periplasmic_BD"/>
</dbReference>
<evidence type="ECO:0000256" key="4">
    <source>
        <dbReference type="ARBA" id="ARBA00022496"/>
    </source>
</evidence>
<evidence type="ECO:0000313" key="9">
    <source>
        <dbReference type="Proteomes" id="UP001595692"/>
    </source>
</evidence>
<keyword evidence="4" id="KW-0408">Iron</keyword>
<protein>
    <submittedName>
        <fullName evidence="8">ABC transporter substrate-binding protein</fullName>
    </submittedName>
</protein>
<name>A0ABV8CIV4_9GAMM</name>
<evidence type="ECO:0000256" key="5">
    <source>
        <dbReference type="ARBA" id="ARBA00022729"/>
    </source>
</evidence>
<dbReference type="SUPFAM" id="SSF53807">
    <property type="entry name" value="Helical backbone' metal receptor"/>
    <property type="match status" value="1"/>
</dbReference>
<comment type="similarity">
    <text evidence="2">Belongs to the bacterial solute-binding protein 8 family.</text>
</comment>
<organism evidence="8 9">
    <name type="scientific">Pseudaeromonas sharmana</name>
    <dbReference type="NCBI Taxonomy" id="328412"/>
    <lineage>
        <taxon>Bacteria</taxon>
        <taxon>Pseudomonadati</taxon>
        <taxon>Pseudomonadota</taxon>
        <taxon>Gammaproteobacteria</taxon>
        <taxon>Aeromonadales</taxon>
        <taxon>Aeromonadaceae</taxon>
        <taxon>Pseudaeromonas</taxon>
    </lineage>
</organism>
<dbReference type="InterPro" id="IPR051313">
    <property type="entry name" value="Bact_iron-sidero_bind"/>
</dbReference>
<keyword evidence="4" id="KW-0406">Ion transport</keyword>
<dbReference type="Pfam" id="PF01497">
    <property type="entry name" value="Peripla_BP_2"/>
    <property type="match status" value="1"/>
</dbReference>